<reference evidence="3" key="1">
    <citation type="submission" date="2024-07" db="EMBL/GenBank/DDBJ databases">
        <title>Two chromosome-level genome assemblies of Korean endemic species Abeliophyllum distichum and Forsythia ovata (Oleaceae).</title>
        <authorList>
            <person name="Jang H."/>
        </authorList>
    </citation>
    <scope>NUCLEOTIDE SEQUENCE [LARGE SCALE GENOMIC DNA]</scope>
</reference>
<feature type="region of interest" description="Disordered" evidence="1">
    <location>
        <begin position="48"/>
        <end position="99"/>
    </location>
</feature>
<accession>A0ABD1QVQ7</accession>
<feature type="compositionally biased region" description="Polar residues" evidence="1">
    <location>
        <begin position="62"/>
        <end position="98"/>
    </location>
</feature>
<comment type="caution">
    <text evidence="2">The sequence shown here is derived from an EMBL/GenBank/DDBJ whole genome shotgun (WGS) entry which is preliminary data.</text>
</comment>
<organism evidence="2 3">
    <name type="scientific">Abeliophyllum distichum</name>
    <dbReference type="NCBI Taxonomy" id="126358"/>
    <lineage>
        <taxon>Eukaryota</taxon>
        <taxon>Viridiplantae</taxon>
        <taxon>Streptophyta</taxon>
        <taxon>Embryophyta</taxon>
        <taxon>Tracheophyta</taxon>
        <taxon>Spermatophyta</taxon>
        <taxon>Magnoliopsida</taxon>
        <taxon>eudicotyledons</taxon>
        <taxon>Gunneridae</taxon>
        <taxon>Pentapetalae</taxon>
        <taxon>asterids</taxon>
        <taxon>lamiids</taxon>
        <taxon>Lamiales</taxon>
        <taxon>Oleaceae</taxon>
        <taxon>Forsythieae</taxon>
        <taxon>Abeliophyllum</taxon>
    </lineage>
</organism>
<keyword evidence="2" id="KW-0687">Ribonucleoprotein</keyword>
<dbReference type="GO" id="GO:0005840">
    <property type="term" value="C:ribosome"/>
    <property type="evidence" value="ECO:0007669"/>
    <property type="project" value="UniProtKB-KW"/>
</dbReference>
<evidence type="ECO:0000313" key="3">
    <source>
        <dbReference type="Proteomes" id="UP001604336"/>
    </source>
</evidence>
<keyword evidence="2" id="KW-0689">Ribosomal protein</keyword>
<proteinExistence type="predicted"/>
<dbReference type="Proteomes" id="UP001604336">
    <property type="component" value="Unassembled WGS sequence"/>
</dbReference>
<keyword evidence="3" id="KW-1185">Reference proteome</keyword>
<evidence type="ECO:0000256" key="1">
    <source>
        <dbReference type="SAM" id="MobiDB-lite"/>
    </source>
</evidence>
<dbReference type="PANTHER" id="PTHR47546:SF3">
    <property type="entry name" value="30S RIBOSOMAL PROTEIN S15, CHLOROPLASTIC"/>
    <property type="match status" value="1"/>
</dbReference>
<gene>
    <name evidence="2" type="ORF">Adt_32950</name>
</gene>
<dbReference type="PANTHER" id="PTHR47546">
    <property type="entry name" value="S15/NS1, RNA-BINDING PROTEIN"/>
    <property type="match status" value="1"/>
</dbReference>
<dbReference type="AlphaFoldDB" id="A0ABD1QVQ7"/>
<dbReference type="EMBL" id="JBFOLK010000010">
    <property type="protein sequence ID" value="KAL2479984.1"/>
    <property type="molecule type" value="Genomic_DNA"/>
</dbReference>
<name>A0ABD1QVQ7_9LAMI</name>
<protein>
    <submittedName>
        <fullName evidence="2">Mitochondrial/choloroplast ribosomal protein S15</fullName>
    </submittedName>
</protein>
<evidence type="ECO:0000313" key="2">
    <source>
        <dbReference type="EMBL" id="KAL2479984.1"/>
    </source>
</evidence>
<sequence length="229" mass="25167">MFSTFEVESFVLRQISQNSVQATAGTRLHIALPMQRYFHVHGLDPNAATSHPFPRPRPHSYHFSSSPIPDPNAATSQPDSELESKSQTQNQSPLSSYFSDVKASLQKESSIKNCSQLSRKTLSFSKSTPQTPPSKITSLEEICKNLSEFRRRSAVQPQSSSAALPPSHSRKPISFQELYKRNVLSKTEEFGSTSLDSTAKPVGAAANGGVLPFKAIHHSLSQLWSTAPE</sequence>